<comment type="subcellular location">
    <subcellularLocation>
        <location evidence="1">Cytoplasm</location>
    </subcellularLocation>
</comment>
<dbReference type="InterPro" id="IPR000241">
    <property type="entry name" value="RlmKL-like_Mtase"/>
</dbReference>
<dbReference type="InterPro" id="IPR016691">
    <property type="entry name" value="TRMT11"/>
</dbReference>
<keyword evidence="3 10" id="KW-0820">tRNA-binding</keyword>
<comment type="caution">
    <text evidence="13">The sequence shown here is derived from an EMBL/GenBank/DDBJ whole genome shotgun (WGS) entry which is preliminary data.</text>
</comment>
<name>A0A139HGA6_9PEZI</name>
<dbReference type="Proteomes" id="UP000070133">
    <property type="component" value="Unassembled WGS sequence"/>
</dbReference>
<feature type="domain" description="Ribosomal RNA large subunit methyltransferase K/L-like methyltransferase" evidence="11">
    <location>
        <begin position="183"/>
        <end position="295"/>
    </location>
</feature>
<dbReference type="GO" id="GO:0000049">
    <property type="term" value="F:tRNA binding"/>
    <property type="evidence" value="ECO:0007669"/>
    <property type="project" value="UniProtKB-UniRule"/>
</dbReference>
<dbReference type="PANTHER" id="PTHR13370">
    <property type="entry name" value="RNA METHYLASE-RELATED"/>
    <property type="match status" value="1"/>
</dbReference>
<proteinExistence type="inferred from homology"/>
<evidence type="ECO:0000256" key="8">
    <source>
        <dbReference type="ARBA" id="ARBA00022884"/>
    </source>
</evidence>
<dbReference type="EMBL" id="LFZN01000054">
    <property type="protein sequence ID" value="KXT01514.1"/>
    <property type="molecule type" value="Genomic_DNA"/>
</dbReference>
<evidence type="ECO:0000259" key="11">
    <source>
        <dbReference type="Pfam" id="PF01170"/>
    </source>
</evidence>
<evidence type="ECO:0000256" key="7">
    <source>
        <dbReference type="ARBA" id="ARBA00022694"/>
    </source>
</evidence>
<evidence type="ECO:0000256" key="4">
    <source>
        <dbReference type="ARBA" id="ARBA00022603"/>
    </source>
</evidence>
<feature type="non-terminal residue" evidence="13">
    <location>
        <position position="1"/>
    </location>
</feature>
<dbReference type="GO" id="GO:0008033">
    <property type="term" value="P:tRNA processing"/>
    <property type="evidence" value="ECO:0007669"/>
    <property type="project" value="UniProtKB-UniRule"/>
</dbReference>
<keyword evidence="4 10" id="KW-0489">Methyltransferase</keyword>
<evidence type="ECO:0000256" key="9">
    <source>
        <dbReference type="ARBA" id="ARBA00066937"/>
    </source>
</evidence>
<dbReference type="PIRSF" id="PIRSF017259">
    <property type="entry name" value="tRNA_mtfrase_TRM11"/>
    <property type="match status" value="1"/>
</dbReference>
<feature type="domain" description="tRNA (guanine(10)-N(2))-methyltransferase TRMT11 N-terminal" evidence="12">
    <location>
        <begin position="4"/>
        <end position="173"/>
    </location>
</feature>
<evidence type="ECO:0000256" key="5">
    <source>
        <dbReference type="ARBA" id="ARBA00022679"/>
    </source>
</evidence>
<gene>
    <name evidence="13" type="ORF">AC578_4523</name>
</gene>
<reference evidence="13 14" key="1">
    <citation type="submission" date="2015-07" db="EMBL/GenBank/DDBJ databases">
        <title>Comparative genomics of the Sigatoka disease complex on banana suggests a link between parallel evolutionary changes in Pseudocercospora fijiensis and Pseudocercospora eumusae and increased virulence on the banana host.</title>
        <authorList>
            <person name="Chang T.-C."/>
            <person name="Salvucci A."/>
            <person name="Crous P.W."/>
            <person name="Stergiopoulos I."/>
        </authorList>
    </citation>
    <scope>NUCLEOTIDE SEQUENCE [LARGE SCALE GENOMIC DNA]</scope>
    <source>
        <strain evidence="13 14">CBS 114824</strain>
    </source>
</reference>
<dbReference type="Pfam" id="PF01170">
    <property type="entry name" value="UPF0020"/>
    <property type="match status" value="1"/>
</dbReference>
<dbReference type="Pfam" id="PF25904">
    <property type="entry name" value="Tmrp11_N"/>
    <property type="match status" value="1"/>
</dbReference>
<dbReference type="PROSITE" id="PS51627">
    <property type="entry name" value="SAM_MT_TRM11"/>
    <property type="match status" value="1"/>
</dbReference>
<dbReference type="AlphaFoldDB" id="A0A139HGA6"/>
<dbReference type="PROSITE" id="PS00092">
    <property type="entry name" value="N6_MTASE"/>
    <property type="match status" value="1"/>
</dbReference>
<accession>A0A139HGA6</accession>
<keyword evidence="14" id="KW-1185">Reference proteome</keyword>
<dbReference type="InterPro" id="IPR029063">
    <property type="entry name" value="SAM-dependent_MTases_sf"/>
</dbReference>
<organism evidence="13 14">
    <name type="scientific">Pseudocercospora eumusae</name>
    <dbReference type="NCBI Taxonomy" id="321146"/>
    <lineage>
        <taxon>Eukaryota</taxon>
        <taxon>Fungi</taxon>
        <taxon>Dikarya</taxon>
        <taxon>Ascomycota</taxon>
        <taxon>Pezizomycotina</taxon>
        <taxon>Dothideomycetes</taxon>
        <taxon>Dothideomycetidae</taxon>
        <taxon>Mycosphaerellales</taxon>
        <taxon>Mycosphaerellaceae</taxon>
        <taxon>Pseudocercospora</taxon>
    </lineage>
</organism>
<dbReference type="GO" id="GO:0005737">
    <property type="term" value="C:cytoplasm"/>
    <property type="evidence" value="ECO:0007669"/>
    <property type="project" value="UniProtKB-SubCell"/>
</dbReference>
<dbReference type="GO" id="GO:0160102">
    <property type="term" value="F:tRNA (guanine(10)-N2)-methyltransferase activity"/>
    <property type="evidence" value="ECO:0007669"/>
    <property type="project" value="UniProtKB-EC"/>
</dbReference>
<evidence type="ECO:0000313" key="14">
    <source>
        <dbReference type="Proteomes" id="UP000070133"/>
    </source>
</evidence>
<comment type="similarity">
    <text evidence="10">Belongs to the class I-like SAM-binding methyltransferase superfamily. TRM11 methyltransferase family.</text>
</comment>
<keyword evidence="7 10" id="KW-0819">tRNA processing</keyword>
<evidence type="ECO:0000256" key="1">
    <source>
        <dbReference type="ARBA" id="ARBA00004496"/>
    </source>
</evidence>
<keyword evidence="8 10" id="KW-0694">RNA-binding</keyword>
<keyword evidence="2" id="KW-0963">Cytoplasm</keyword>
<dbReference type="EC" id="2.1.1.214" evidence="9"/>
<dbReference type="InterPro" id="IPR002052">
    <property type="entry name" value="DNA_methylase_N6_adenine_CS"/>
</dbReference>
<dbReference type="STRING" id="321146.A0A139HGA6"/>
<dbReference type="PANTHER" id="PTHR13370:SF3">
    <property type="entry name" value="TRNA (GUANINE(10)-N2)-METHYLTRANSFERASE HOMOLOG"/>
    <property type="match status" value="1"/>
</dbReference>
<protein>
    <recommendedName>
        <fullName evidence="9">tRNA (guanine(10)-N(2))-methyltransferase</fullName>
        <ecNumber evidence="9">2.1.1.214</ecNumber>
    </recommendedName>
</protein>
<dbReference type="SUPFAM" id="SSF53335">
    <property type="entry name" value="S-adenosyl-L-methionine-dependent methyltransferases"/>
    <property type="match status" value="1"/>
</dbReference>
<sequence length="469" mass="53293">KVAMEYLIRFIQTHETFRRAEINALAELNGLNIEWLIYSDNSPFAIIRFAGQVDHIEACKSLVSRSVSTFGIHELWGTGKTYDELHADICHRTETLWEQYRDPSFRFEVDCCHGSRSSSEQRKIMESFHYMGMEGPIVMNKPDHHFTIFEDYDLHTRIPRQLYFGRLMAESGRKAIAKYSLKKRKYIHTTSMDAELSLITANLALAAPGRLAYDPFMGTGSFPLACAHFGSTVFGSDMDGRSIRGKKDRSVQANFVQYGTTGFYLDGFAADLTNTPLRAYRYLDSIVCDPPYGVREGLRVLGSNKASLRAEVLLKDGTPAHLKSDYIPPKKPYSFLRMIDDILDFSATTLVDNGRLCMWMPVAGAVEDTVDPDAAAVAISDETPGTEKEYAIPEHPCLALVSHCRQDFNKWSRRLLSYRRRKDSEINGDSLSAYRLHRSQLQEDHLSNTGSADDLNDFRRKYFQGFKDC</sequence>
<dbReference type="GO" id="GO:0043527">
    <property type="term" value="C:tRNA methyltransferase complex"/>
    <property type="evidence" value="ECO:0007669"/>
    <property type="project" value="UniProtKB-ARBA"/>
</dbReference>
<evidence type="ECO:0000256" key="10">
    <source>
        <dbReference type="PROSITE-ProRule" id="PRU00959"/>
    </source>
</evidence>
<dbReference type="GO" id="GO:0032259">
    <property type="term" value="P:methylation"/>
    <property type="evidence" value="ECO:0007669"/>
    <property type="project" value="UniProtKB-UniRule"/>
</dbReference>
<dbReference type="InterPro" id="IPR059073">
    <property type="entry name" value="TRMT11_N"/>
</dbReference>
<evidence type="ECO:0000259" key="12">
    <source>
        <dbReference type="Pfam" id="PF25904"/>
    </source>
</evidence>
<evidence type="ECO:0000256" key="3">
    <source>
        <dbReference type="ARBA" id="ARBA00022555"/>
    </source>
</evidence>
<dbReference type="OrthoDB" id="296065at2759"/>
<evidence type="ECO:0000256" key="6">
    <source>
        <dbReference type="ARBA" id="ARBA00022691"/>
    </source>
</evidence>
<keyword evidence="5 10" id="KW-0808">Transferase</keyword>
<keyword evidence="6 10" id="KW-0949">S-adenosyl-L-methionine</keyword>
<evidence type="ECO:0000256" key="2">
    <source>
        <dbReference type="ARBA" id="ARBA00022490"/>
    </source>
</evidence>
<evidence type="ECO:0000313" key="13">
    <source>
        <dbReference type="EMBL" id="KXT01514.1"/>
    </source>
</evidence>
<dbReference type="Gene3D" id="3.40.50.150">
    <property type="entry name" value="Vaccinia Virus protein VP39"/>
    <property type="match status" value="1"/>
</dbReference>